<feature type="transmembrane region" description="Helical" evidence="6">
    <location>
        <begin position="43"/>
        <end position="66"/>
    </location>
</feature>
<gene>
    <name evidence="8" type="ORF">B0W44_06615</name>
</gene>
<evidence type="ECO:0000313" key="8">
    <source>
        <dbReference type="EMBL" id="AQS55506.1"/>
    </source>
</evidence>
<evidence type="ECO:0000256" key="4">
    <source>
        <dbReference type="ARBA" id="ARBA00022989"/>
    </source>
</evidence>
<feature type="transmembrane region" description="Helical" evidence="6">
    <location>
        <begin position="224"/>
        <end position="241"/>
    </location>
</feature>
<accession>A0A1U9K662</accession>
<protein>
    <recommendedName>
        <fullName evidence="7">Major facilitator superfamily (MFS) profile domain-containing protein</fullName>
    </recommendedName>
</protein>
<dbReference type="GO" id="GO:0005886">
    <property type="term" value="C:plasma membrane"/>
    <property type="evidence" value="ECO:0007669"/>
    <property type="project" value="UniProtKB-SubCell"/>
</dbReference>
<comment type="subcellular location">
    <subcellularLocation>
        <location evidence="1">Cell membrane</location>
        <topology evidence="1">Multi-pass membrane protein</topology>
    </subcellularLocation>
</comment>
<keyword evidence="5 6" id="KW-0472">Membrane</keyword>
<dbReference type="InterPro" id="IPR011701">
    <property type="entry name" value="MFS"/>
</dbReference>
<feature type="transmembrane region" description="Helical" evidence="6">
    <location>
        <begin position="73"/>
        <end position="91"/>
    </location>
</feature>
<dbReference type="PROSITE" id="PS50850">
    <property type="entry name" value="MFS"/>
    <property type="match status" value="1"/>
</dbReference>
<dbReference type="InterPro" id="IPR020846">
    <property type="entry name" value="MFS_dom"/>
</dbReference>
<organism evidence="8 9">
    <name type="scientific">Novibacillus thermophilus</name>
    <dbReference type="NCBI Taxonomy" id="1471761"/>
    <lineage>
        <taxon>Bacteria</taxon>
        <taxon>Bacillati</taxon>
        <taxon>Bacillota</taxon>
        <taxon>Bacilli</taxon>
        <taxon>Bacillales</taxon>
        <taxon>Thermoactinomycetaceae</taxon>
        <taxon>Novibacillus</taxon>
    </lineage>
</organism>
<feature type="transmembrane region" description="Helical" evidence="6">
    <location>
        <begin position="188"/>
        <end position="212"/>
    </location>
</feature>
<evidence type="ECO:0000256" key="6">
    <source>
        <dbReference type="SAM" id="Phobius"/>
    </source>
</evidence>
<dbReference type="AlphaFoldDB" id="A0A1U9K662"/>
<dbReference type="SUPFAM" id="SSF103473">
    <property type="entry name" value="MFS general substrate transporter"/>
    <property type="match status" value="1"/>
</dbReference>
<dbReference type="STRING" id="1471761.B0W44_06615"/>
<dbReference type="KEGG" id="ntr:B0W44_06615"/>
<proteinExistence type="predicted"/>
<dbReference type="Proteomes" id="UP000188603">
    <property type="component" value="Chromosome"/>
</dbReference>
<sequence length="301" mass="32510">MGRSPKVITAALFVSVHLALLDVGLLVPSLTSIVQEWNVSYSWVIQVITLYVLMLVVSVPFVTALSRRVGRQFTLTASLAVFGIGAIISGISPNFFTLLVGRLLQGVGGGGMLALAAHLIEKREGVRRLGPVRIPLAAGAILAFMVGGLIATTFHWRYIFILQICPALLTLVFIACKPGKGPAGRRPLDAVGLLLFTAVVVSLMAGIASLRPESFGASVFNRDVFPFLVAAAGLLVPFLMVERLHDAPILPFDFFRRQRNVLGALVSLFSGMSWGRCCIFRLTQKMRFASKGELVVTCLPF</sequence>
<feature type="transmembrane region" description="Helical" evidence="6">
    <location>
        <begin position="7"/>
        <end position="31"/>
    </location>
</feature>
<dbReference type="PANTHER" id="PTHR23501:SF191">
    <property type="entry name" value="VACUOLAR BASIC AMINO ACID TRANSPORTER 4"/>
    <property type="match status" value="1"/>
</dbReference>
<evidence type="ECO:0000256" key="3">
    <source>
        <dbReference type="ARBA" id="ARBA00022692"/>
    </source>
</evidence>
<evidence type="ECO:0000256" key="5">
    <source>
        <dbReference type="ARBA" id="ARBA00023136"/>
    </source>
</evidence>
<feature type="transmembrane region" description="Helical" evidence="6">
    <location>
        <begin position="158"/>
        <end position="176"/>
    </location>
</feature>
<feature type="domain" description="Major facilitator superfamily (MFS) profile" evidence="7">
    <location>
        <begin position="8"/>
        <end position="301"/>
    </location>
</feature>
<keyword evidence="4 6" id="KW-1133">Transmembrane helix</keyword>
<dbReference type="Gene3D" id="1.20.1720.10">
    <property type="entry name" value="Multidrug resistance protein D"/>
    <property type="match status" value="1"/>
</dbReference>
<keyword evidence="9" id="KW-1185">Reference proteome</keyword>
<dbReference type="PANTHER" id="PTHR23501">
    <property type="entry name" value="MAJOR FACILITATOR SUPERFAMILY"/>
    <property type="match status" value="1"/>
</dbReference>
<dbReference type="InterPro" id="IPR036259">
    <property type="entry name" value="MFS_trans_sf"/>
</dbReference>
<dbReference type="EMBL" id="CP019699">
    <property type="protein sequence ID" value="AQS55506.1"/>
    <property type="molecule type" value="Genomic_DNA"/>
</dbReference>
<evidence type="ECO:0000256" key="1">
    <source>
        <dbReference type="ARBA" id="ARBA00004651"/>
    </source>
</evidence>
<dbReference type="GO" id="GO:0022857">
    <property type="term" value="F:transmembrane transporter activity"/>
    <property type="evidence" value="ECO:0007669"/>
    <property type="project" value="InterPro"/>
</dbReference>
<evidence type="ECO:0000313" key="9">
    <source>
        <dbReference type="Proteomes" id="UP000188603"/>
    </source>
</evidence>
<evidence type="ECO:0000256" key="2">
    <source>
        <dbReference type="ARBA" id="ARBA00022448"/>
    </source>
</evidence>
<keyword evidence="2" id="KW-0813">Transport</keyword>
<name>A0A1U9K662_9BACL</name>
<feature type="transmembrane region" description="Helical" evidence="6">
    <location>
        <begin position="132"/>
        <end position="152"/>
    </location>
</feature>
<feature type="transmembrane region" description="Helical" evidence="6">
    <location>
        <begin position="261"/>
        <end position="282"/>
    </location>
</feature>
<reference evidence="8 9" key="1">
    <citation type="journal article" date="2015" name="Int. J. Syst. Evol. Microbiol.">
        <title>Novibacillus thermophilus gen. nov., sp. nov., a Gram-staining-negative and moderately thermophilic member of the family Thermoactinomycetaceae.</title>
        <authorList>
            <person name="Yang G."/>
            <person name="Chen J."/>
            <person name="Zhou S."/>
        </authorList>
    </citation>
    <scope>NUCLEOTIDE SEQUENCE [LARGE SCALE GENOMIC DNA]</scope>
    <source>
        <strain evidence="8 9">SG-1</strain>
    </source>
</reference>
<keyword evidence="3 6" id="KW-0812">Transmembrane</keyword>
<evidence type="ECO:0000259" key="7">
    <source>
        <dbReference type="PROSITE" id="PS50850"/>
    </source>
</evidence>
<dbReference type="Pfam" id="PF07690">
    <property type="entry name" value="MFS_1"/>
    <property type="match status" value="1"/>
</dbReference>